<dbReference type="Gene3D" id="2.40.260.10">
    <property type="entry name" value="Sortase"/>
    <property type="match status" value="1"/>
</dbReference>
<keyword evidence="3" id="KW-0812">Transmembrane</keyword>
<dbReference type="KEGG" id="emt:CPZ25_001605"/>
<dbReference type="AlphaFoldDB" id="A0A4P9C414"/>
<feature type="transmembrane region" description="Helical" evidence="3">
    <location>
        <begin position="16"/>
        <end position="37"/>
    </location>
</feature>
<evidence type="ECO:0000256" key="3">
    <source>
        <dbReference type="SAM" id="Phobius"/>
    </source>
</evidence>
<proteinExistence type="predicted"/>
<keyword evidence="3" id="KW-1133">Transmembrane helix</keyword>
<dbReference type="InterPro" id="IPR023365">
    <property type="entry name" value="Sortase_dom-sf"/>
</dbReference>
<keyword evidence="5" id="KW-1185">Reference proteome</keyword>
<dbReference type="Pfam" id="PF04203">
    <property type="entry name" value="Sortase"/>
    <property type="match status" value="1"/>
</dbReference>
<organism evidence="4 5">
    <name type="scientific">Eubacterium maltosivorans</name>
    <dbReference type="NCBI Taxonomy" id="2041044"/>
    <lineage>
        <taxon>Bacteria</taxon>
        <taxon>Bacillati</taxon>
        <taxon>Bacillota</taxon>
        <taxon>Clostridia</taxon>
        <taxon>Eubacteriales</taxon>
        <taxon>Eubacteriaceae</taxon>
        <taxon>Eubacterium</taxon>
    </lineage>
</organism>
<protein>
    <submittedName>
        <fullName evidence="4">SrtB family sortase</fullName>
    </submittedName>
</protein>
<dbReference type="EMBL" id="CP029487">
    <property type="protein sequence ID" value="QCT70057.1"/>
    <property type="molecule type" value="Genomic_DNA"/>
</dbReference>
<dbReference type="NCBIfam" id="TIGR03064">
    <property type="entry name" value="sortase_srtB"/>
    <property type="match status" value="1"/>
</dbReference>
<accession>A0A4P9C414</accession>
<evidence type="ECO:0000256" key="2">
    <source>
        <dbReference type="PIRSR" id="PIRSR605754-1"/>
    </source>
</evidence>
<keyword evidence="3" id="KW-0472">Membrane</keyword>
<feature type="active site" description="Proton donor/acceptor" evidence="2">
    <location>
        <position position="135"/>
    </location>
</feature>
<dbReference type="CDD" id="cd05826">
    <property type="entry name" value="Sortase_B"/>
    <property type="match status" value="1"/>
</dbReference>
<dbReference type="SUPFAM" id="SSF63817">
    <property type="entry name" value="Sortase"/>
    <property type="match status" value="1"/>
</dbReference>
<name>A0A4P9C414_EUBML</name>
<dbReference type="RefSeq" id="WP_058694923.1">
    <property type="nucleotide sequence ID" value="NZ_CABJDW020000009.1"/>
</dbReference>
<keyword evidence="1" id="KW-0378">Hydrolase</keyword>
<evidence type="ECO:0000313" key="5">
    <source>
        <dbReference type="Proteomes" id="UP000218387"/>
    </source>
</evidence>
<dbReference type="InterPro" id="IPR009835">
    <property type="entry name" value="SrtB"/>
</dbReference>
<reference evidence="4 5" key="1">
    <citation type="submission" date="2018-05" db="EMBL/GenBank/DDBJ databases">
        <title>Genome comparison of Eubacterium sp.</title>
        <authorList>
            <person name="Feng Y."/>
            <person name="Sanchez-Andrea I."/>
            <person name="Stams A.J.M."/>
            <person name="De Vos W.M."/>
        </authorList>
    </citation>
    <scope>NUCLEOTIDE SEQUENCE [LARGE SCALE GENOMIC DNA]</scope>
    <source>
        <strain evidence="4 5">YI</strain>
    </source>
</reference>
<evidence type="ECO:0000256" key="1">
    <source>
        <dbReference type="ARBA" id="ARBA00022801"/>
    </source>
</evidence>
<dbReference type="GO" id="GO:0016787">
    <property type="term" value="F:hydrolase activity"/>
    <property type="evidence" value="ECO:0007669"/>
    <property type="project" value="UniProtKB-KW"/>
</dbReference>
<gene>
    <name evidence="4" type="primary">srtB</name>
    <name evidence="4" type="ORF">CPZ25_001605</name>
</gene>
<dbReference type="InterPro" id="IPR005754">
    <property type="entry name" value="Sortase"/>
</dbReference>
<sequence>MSQNPKTENKKTSNRIINSICIIVIIASLAGLIYYSLPYIRQYFKKEAVASIAQPTAEDTGVDFDALKAVNPDTVGWIKIEGTSIDYPVVQTDNNEKYLYTTFEGEESQWGAVFLDYTYNFNRVPKAQNSVLYGHSHNIQKSSTFGDLHNYLDESFFRAHQTIEYDRVGDPGKWEIFSVYKTEADYDYRRPDFAGDEDFLSYFQRIQNRSLYKTDVVLEPDDEILTLSTCVFDMDDGRLVVTARKIS</sequence>
<feature type="active site" description="Acyl-thioester intermediate" evidence="2">
    <location>
        <position position="230"/>
    </location>
</feature>
<dbReference type="Proteomes" id="UP000218387">
    <property type="component" value="Chromosome"/>
</dbReference>
<evidence type="ECO:0000313" key="4">
    <source>
        <dbReference type="EMBL" id="QCT70057.1"/>
    </source>
</evidence>